<dbReference type="Pfam" id="PF00395">
    <property type="entry name" value="SLH"/>
    <property type="match status" value="3"/>
</dbReference>
<dbReference type="RefSeq" id="WP_114746563.1">
    <property type="nucleotide sequence ID" value="NZ_QQAY01000013.1"/>
</dbReference>
<dbReference type="EMBL" id="QQAY01000013">
    <property type="protein sequence ID" value="RDI39983.1"/>
    <property type="molecule type" value="Genomic_DNA"/>
</dbReference>
<name>A0A370GDD7_9BACI</name>
<dbReference type="PANTHER" id="PTHR43308:SF5">
    <property type="entry name" value="S-LAYER PROTEIN _ PEPTIDOGLYCAN ENDO-BETA-N-ACETYLGLUCOSAMINIDASE"/>
    <property type="match status" value="1"/>
</dbReference>
<organism evidence="5 6">
    <name type="scientific">Falsibacillus pallidus</name>
    <dbReference type="NCBI Taxonomy" id="493781"/>
    <lineage>
        <taxon>Bacteria</taxon>
        <taxon>Bacillati</taxon>
        <taxon>Bacillota</taxon>
        <taxon>Bacilli</taxon>
        <taxon>Bacillales</taxon>
        <taxon>Bacillaceae</taxon>
        <taxon>Falsibacillus</taxon>
    </lineage>
</organism>
<feature type="domain" description="SLH" evidence="4">
    <location>
        <begin position="485"/>
        <end position="548"/>
    </location>
</feature>
<dbReference type="InterPro" id="IPR051465">
    <property type="entry name" value="Cell_Envelope_Struct_Comp"/>
</dbReference>
<sequence length="677" mass="71881">MKKYPFSKKTMKAMLAATLVFSPVVASGVAYQPTVASAAEYSSVDSLTTALNTSYDKLSDSEKAELISARSQIEALKGSTDWDGYIDSILVNPDGANYAVKKQLVSDLLDVMLAVTTVQGLNDAIDQFSTNNSSTIDDALGQDITVQELLNYIGDVEINFVNTIKDSGKTVDQFTESDLFNAFTYALVHTTSGHEDLVVALTGTINFSNTTDVMSEIVNGLTNKHAALASFYKVVQSIVPATNPGGGGGGVIIPNPEPTTPPGQVDLPTGTTTTEKETGSNGQVSVVVSIPALKVSEIVNLITKDKAVIPIKVENAGPGEAVKAKLPATLFSEAAKKNSNAAVLVSGNGAQYVLPVSQVNTGNIASQLGVSADKVDVSVTINPVNPAYVKGAVDKNNLKVISNIVDFSIVATSGDKSTTIDRFSDYVSRTIDLSSDIVPNHTVGVVVNADGTVAPVPTVFTEVDGKKVAVLKRNTNSVYTIVENDKTFTDVNNGKNWAEDNIEKLASKYIINGKTTTTFAPNEYMTRGEFAALISRSLSLTPSNEAAVKFSDVSSTQAINKHGEIAAAVEAGIIKGKKDGKFHPSEKITRAEAAIMIDRAINFVHPADESVDSSKKVSSFKDYKKIGATSRESVEHVLQAGIMSGYSNGNFAPSDLTKRDQMAKILDTLLQHIKFIN</sequence>
<dbReference type="Proteomes" id="UP000255326">
    <property type="component" value="Unassembled WGS sequence"/>
</dbReference>
<keyword evidence="1 3" id="KW-0732">Signal</keyword>
<evidence type="ECO:0000256" key="3">
    <source>
        <dbReference type="SAM" id="SignalP"/>
    </source>
</evidence>
<evidence type="ECO:0000256" key="1">
    <source>
        <dbReference type="ARBA" id="ARBA00022729"/>
    </source>
</evidence>
<dbReference type="InterPro" id="IPR001119">
    <property type="entry name" value="SLH_dom"/>
</dbReference>
<feature type="chain" id="PRO_5039532899" evidence="3">
    <location>
        <begin position="27"/>
        <end position="677"/>
    </location>
</feature>
<proteinExistence type="predicted"/>
<feature type="signal peptide" evidence="3">
    <location>
        <begin position="1"/>
        <end position="26"/>
    </location>
</feature>
<feature type="domain" description="SLH" evidence="4">
    <location>
        <begin position="617"/>
        <end position="677"/>
    </location>
</feature>
<dbReference type="AlphaFoldDB" id="A0A370GDD7"/>
<accession>A0A370GDD7</accession>
<dbReference type="PROSITE" id="PS51272">
    <property type="entry name" value="SLH"/>
    <property type="match status" value="3"/>
</dbReference>
<evidence type="ECO:0000313" key="5">
    <source>
        <dbReference type="EMBL" id="RDI39983.1"/>
    </source>
</evidence>
<dbReference type="OrthoDB" id="663332at2"/>
<keyword evidence="6" id="KW-1185">Reference proteome</keyword>
<protein>
    <submittedName>
        <fullName evidence="5">S-layer family protein</fullName>
    </submittedName>
</protein>
<dbReference type="PANTHER" id="PTHR43308">
    <property type="entry name" value="OUTER MEMBRANE PROTEIN ALPHA-RELATED"/>
    <property type="match status" value="1"/>
</dbReference>
<feature type="region of interest" description="Disordered" evidence="2">
    <location>
        <begin position="246"/>
        <end position="280"/>
    </location>
</feature>
<comment type="caution">
    <text evidence="5">The sequence shown here is derived from an EMBL/GenBank/DDBJ whole genome shotgun (WGS) entry which is preliminary data.</text>
</comment>
<feature type="domain" description="SLH" evidence="4">
    <location>
        <begin position="550"/>
        <end position="611"/>
    </location>
</feature>
<gene>
    <name evidence="5" type="ORF">DFR59_1134</name>
</gene>
<evidence type="ECO:0000259" key="4">
    <source>
        <dbReference type="PROSITE" id="PS51272"/>
    </source>
</evidence>
<reference evidence="5 6" key="1">
    <citation type="submission" date="2018-07" db="EMBL/GenBank/DDBJ databases">
        <title>Genomic Encyclopedia of Type Strains, Phase IV (KMG-IV): sequencing the most valuable type-strain genomes for metagenomic binning, comparative biology and taxonomic classification.</title>
        <authorList>
            <person name="Goeker M."/>
        </authorList>
    </citation>
    <scope>NUCLEOTIDE SEQUENCE [LARGE SCALE GENOMIC DNA]</scope>
    <source>
        <strain evidence="5 6">DSM 25281</strain>
    </source>
</reference>
<evidence type="ECO:0000256" key="2">
    <source>
        <dbReference type="SAM" id="MobiDB-lite"/>
    </source>
</evidence>
<evidence type="ECO:0000313" key="6">
    <source>
        <dbReference type="Proteomes" id="UP000255326"/>
    </source>
</evidence>